<dbReference type="EMBL" id="CP127294">
    <property type="protein sequence ID" value="WIX76437.1"/>
    <property type="molecule type" value="Genomic_DNA"/>
</dbReference>
<reference evidence="1 2" key="1">
    <citation type="submission" date="2023-06" db="EMBL/GenBank/DDBJ databases">
        <authorList>
            <person name="Oyuntsetseg B."/>
            <person name="Kim S.B."/>
        </authorList>
    </citation>
    <scope>NUCLEOTIDE SEQUENCE [LARGE SCALE GENOMIC DNA]</scope>
    <source>
        <strain evidence="1 2">2-15</strain>
    </source>
</reference>
<dbReference type="Proteomes" id="UP001236014">
    <property type="component" value="Chromosome"/>
</dbReference>
<proteinExistence type="predicted"/>
<sequence length="65" mass="7460">MPKAAWLRFLDQYTSYMQLILVAAAVFLLGQRVGAVHAEPFGRRRRREPELQVDAERRGHVAGRP</sequence>
<evidence type="ECO:0000313" key="1">
    <source>
        <dbReference type="EMBL" id="WIX76437.1"/>
    </source>
</evidence>
<name>A0A9Y2MV73_9PSEU</name>
<keyword evidence="2" id="KW-1185">Reference proteome</keyword>
<dbReference type="KEGG" id="acab:QRX50_33915"/>
<gene>
    <name evidence="1" type="ORF">QRX50_33915</name>
</gene>
<protein>
    <submittedName>
        <fullName evidence="1">Uncharacterized protein</fullName>
    </submittedName>
</protein>
<evidence type="ECO:0000313" key="2">
    <source>
        <dbReference type="Proteomes" id="UP001236014"/>
    </source>
</evidence>
<dbReference type="AlphaFoldDB" id="A0A9Y2MV73"/>
<accession>A0A9Y2MV73</accession>
<organism evidence="1 2">
    <name type="scientific">Amycolatopsis carbonis</name>
    <dbReference type="NCBI Taxonomy" id="715471"/>
    <lineage>
        <taxon>Bacteria</taxon>
        <taxon>Bacillati</taxon>
        <taxon>Actinomycetota</taxon>
        <taxon>Actinomycetes</taxon>
        <taxon>Pseudonocardiales</taxon>
        <taxon>Pseudonocardiaceae</taxon>
        <taxon>Amycolatopsis</taxon>
    </lineage>
</organism>